<dbReference type="EMBL" id="LR797425">
    <property type="protein sequence ID" value="CAB4215499.1"/>
    <property type="molecule type" value="Genomic_DNA"/>
</dbReference>
<dbReference type="Pfam" id="PF04404">
    <property type="entry name" value="ERF"/>
    <property type="match status" value="1"/>
</dbReference>
<organism evidence="3">
    <name type="scientific">uncultured Caudovirales phage</name>
    <dbReference type="NCBI Taxonomy" id="2100421"/>
    <lineage>
        <taxon>Viruses</taxon>
        <taxon>Duplodnaviria</taxon>
        <taxon>Heunggongvirae</taxon>
        <taxon>Uroviricota</taxon>
        <taxon>Caudoviricetes</taxon>
        <taxon>Peduoviridae</taxon>
        <taxon>Maltschvirus</taxon>
        <taxon>Maltschvirus maltsch</taxon>
    </lineage>
</organism>
<reference evidence="3" key="1">
    <citation type="submission" date="2020-05" db="EMBL/GenBank/DDBJ databases">
        <authorList>
            <person name="Chiriac C."/>
            <person name="Salcher M."/>
            <person name="Ghai R."/>
            <person name="Kavagutti S V."/>
        </authorList>
    </citation>
    <scope>NUCLEOTIDE SEQUENCE</scope>
</reference>
<name>A0A6J5SKS4_9CAUD</name>
<evidence type="ECO:0000313" key="2">
    <source>
        <dbReference type="EMBL" id="CAB4203834.1"/>
    </source>
</evidence>
<evidence type="ECO:0000313" key="1">
    <source>
        <dbReference type="EMBL" id="CAB4184843.1"/>
    </source>
</evidence>
<dbReference type="EMBL" id="LR797335">
    <property type="protein sequence ID" value="CAB4203834.1"/>
    <property type="molecule type" value="Genomic_DNA"/>
</dbReference>
<sequence length="178" mass="20241">MMIELLKAFLQAKQSFLEPAKNGKSNYKPFSTVEDINNATFKALSANNLIIIPSVKDNILSVRLYHTLSGQWIEESRALVSEKPGNQAIGSANTYMLRYALKNLLNICGNDDEDEAQGEQDHVDQITKVKQYIIKNNMLDSIKEKFNIDFVSEKLQVEESKLVEIIKFIKSKKETKNV</sequence>
<gene>
    <name evidence="1" type="ORF">UFOVP1112_37</name>
    <name evidence="2" type="ORF">UFOVP1385_10</name>
    <name evidence="3" type="ORF">UFOVP1478_32</name>
</gene>
<evidence type="ECO:0000313" key="3">
    <source>
        <dbReference type="EMBL" id="CAB4215499.1"/>
    </source>
</evidence>
<accession>A0A6J5SKS4</accession>
<proteinExistence type="predicted"/>
<dbReference type="EMBL" id="LR797063">
    <property type="protein sequence ID" value="CAB4184843.1"/>
    <property type="molecule type" value="Genomic_DNA"/>
</dbReference>
<dbReference type="InterPro" id="IPR007499">
    <property type="entry name" value="ERF_bacteria_virus"/>
</dbReference>
<protein>
    <submittedName>
        <fullName evidence="3">Essential recombination function protein</fullName>
    </submittedName>
</protein>